<accession>A0AB73IN56</accession>
<gene>
    <name evidence="1" type="ORF">J2793_006935</name>
</gene>
<name>A0AB73IN56_9BURK</name>
<dbReference type="EMBL" id="JAURTK010000021">
    <property type="protein sequence ID" value="MDP9651460.1"/>
    <property type="molecule type" value="Genomic_DNA"/>
</dbReference>
<dbReference type="SUPFAM" id="SSF54285">
    <property type="entry name" value="MoaD/ThiS"/>
    <property type="match status" value="1"/>
</dbReference>
<comment type="caution">
    <text evidence="1">The sequence shown here is derived from an EMBL/GenBank/DDBJ whole genome shotgun (WGS) entry which is preliminary data.</text>
</comment>
<sequence>MITVTFLGALEGIFKRRTETFIGENPVRLEDLIDLLRTRVDIDDDLFPLTAMIRGVVNGEIVNRSHIVEQGDEVQFFRVVAGG</sequence>
<reference evidence="1" key="1">
    <citation type="submission" date="2023-07" db="EMBL/GenBank/DDBJ databases">
        <title>Sorghum-associated microbial communities from plants grown in Nebraska, USA.</title>
        <authorList>
            <person name="Schachtman D."/>
        </authorList>
    </citation>
    <scope>NUCLEOTIDE SEQUENCE</scope>
    <source>
        <strain evidence="1">DS1061</strain>
    </source>
</reference>
<dbReference type="InterPro" id="IPR012675">
    <property type="entry name" value="Beta-grasp_dom_sf"/>
</dbReference>
<dbReference type="Pfam" id="PF02597">
    <property type="entry name" value="ThiS"/>
    <property type="match status" value="1"/>
</dbReference>
<dbReference type="AlphaFoldDB" id="A0AB73IN56"/>
<protein>
    <submittedName>
        <fullName evidence="1">Molybdopterin converting factor small subunit</fullName>
    </submittedName>
</protein>
<dbReference type="InterPro" id="IPR016155">
    <property type="entry name" value="Mopterin_synth/thiamin_S_b"/>
</dbReference>
<dbReference type="Proteomes" id="UP001229486">
    <property type="component" value="Unassembled WGS sequence"/>
</dbReference>
<dbReference type="Gene3D" id="3.10.20.30">
    <property type="match status" value="1"/>
</dbReference>
<organism evidence="1 2">
    <name type="scientific">Paraburkholderia caledonica</name>
    <dbReference type="NCBI Taxonomy" id="134536"/>
    <lineage>
        <taxon>Bacteria</taxon>
        <taxon>Pseudomonadati</taxon>
        <taxon>Pseudomonadota</taxon>
        <taxon>Betaproteobacteria</taxon>
        <taxon>Burkholderiales</taxon>
        <taxon>Burkholderiaceae</taxon>
        <taxon>Paraburkholderia</taxon>
    </lineage>
</organism>
<evidence type="ECO:0000313" key="1">
    <source>
        <dbReference type="EMBL" id="MDP9651460.1"/>
    </source>
</evidence>
<dbReference type="RefSeq" id="WP_392396065.1">
    <property type="nucleotide sequence ID" value="NZ_JAURTK010000021.1"/>
</dbReference>
<dbReference type="InterPro" id="IPR003749">
    <property type="entry name" value="ThiS/MoaD-like"/>
</dbReference>
<proteinExistence type="predicted"/>
<evidence type="ECO:0000313" key="2">
    <source>
        <dbReference type="Proteomes" id="UP001229486"/>
    </source>
</evidence>